<feature type="domain" description="Phage tail tape measure protein" evidence="4">
    <location>
        <begin position="321"/>
        <end position="527"/>
    </location>
</feature>
<gene>
    <name evidence="5" type="ORF">FZD51_05895</name>
</gene>
<dbReference type="PANTHER" id="PTHR37813">
    <property type="entry name" value="FELS-2 PROPHAGE PROTEIN"/>
    <property type="match status" value="1"/>
</dbReference>
<evidence type="ECO:0000313" key="5">
    <source>
        <dbReference type="EMBL" id="TYS50085.1"/>
    </source>
</evidence>
<protein>
    <submittedName>
        <fullName evidence="5">Phage tail tape measure protein</fullName>
    </submittedName>
</protein>
<evidence type="ECO:0000259" key="4">
    <source>
        <dbReference type="Pfam" id="PF10145"/>
    </source>
</evidence>
<keyword evidence="3" id="KW-1133">Transmembrane helix</keyword>
<keyword evidence="1" id="KW-1188">Viral release from host cell</keyword>
<keyword evidence="2" id="KW-0175">Coiled coil</keyword>
<dbReference type="EMBL" id="VTER01000003">
    <property type="protein sequence ID" value="TYS50085.1"/>
    <property type="molecule type" value="Genomic_DNA"/>
</dbReference>
<reference evidence="5 6" key="1">
    <citation type="submission" date="2019-08" db="EMBL/GenBank/DDBJ databases">
        <title>Bacillus genomes from the desert of Cuatro Cienegas, Coahuila.</title>
        <authorList>
            <person name="Olmedo-Alvarez G."/>
        </authorList>
    </citation>
    <scope>NUCLEOTIDE SEQUENCE [LARGE SCALE GENOMIC DNA]</scope>
    <source>
        <strain evidence="5 6">CH446_14T</strain>
    </source>
</reference>
<accession>A0A5D4RFA4</accession>
<dbReference type="InterPro" id="IPR010090">
    <property type="entry name" value="Phage_tape_meas"/>
</dbReference>
<feature type="transmembrane region" description="Helical" evidence="3">
    <location>
        <begin position="650"/>
        <end position="674"/>
    </location>
</feature>
<name>A0A5D4RFA4_9BACI</name>
<dbReference type="NCBIfam" id="TIGR01760">
    <property type="entry name" value="tape_meas_TP901"/>
    <property type="match status" value="1"/>
</dbReference>
<sequence>MAEVGALRITLGLNSIDFTRGMQDVNRRLTALNSEFRAITSGAGKFDNSLETLRSRSDILTRSMQTHRTKVEELRRQYEQAKTTQGETAAETLKLATAYNRAVTAMNTTEQQLRSVNRQIQEQSNGFNQLESAVNAAVSDISREIRLLDSAFAAATAGIDDFGSSVQDLEQREDHLTQTLRLQESRVDELNRLHQESVRANGADAQATQELAIRLNGATQAMRETEAQLRQNTNQIQQQSSAWRQLSQRMANTGEGMNQLGGRMQSVGSEISQSFGAAFLAVGAGLGLSAKRAMDFESQISSVKSVMSPDEVLKFSGSLEELALQMGAKTKYSAMEAAEGIEELIKAGVTVTDIINGGLEGALSLAVAGELELADAAEIASTALNAFKDDNLSVMRAADLLAGAANASATSVSEMKFGLSMVSAVASGVGLSFEGTTAALASFAQNGLKGSDAGTSLKTMLLNLSPSTEAASTEMANLGLLTEEGTSAFYDAEGSIKSLSEIAELLKTKLARLTDEQRQMALKTMFGTDAIRAANILYKEGAQGIDSMVEAMNKIKSADVAAEKLNNVKGRIEILKGSAETAAISFGNALLPTIDKVVEVIQELTDKFNGLSPEMQETIAKGAMVTAAILGVVTAIGAFIAILGGAISGVGALVTAFSTVVGAIGVVTTGVAAATPAIGALAGAITFITGPIGLAIAGLAALGFGAYKLSEEMKKPSIQAEIFTEDISEATQEAVGSFLEMNDGVTEQLNLMRWGGEKVTKEMADSITGTFSKMADQILAGLEEDHAARLETMNKFFENSMMLTDKEQQGILKKIEETYLQQKDKVENGEKIINDIWAKALAENRDLTTAEYTQINNIKEGMVNDGIRILSDSEIESKIILERMKADASIISAEQAAEVVKNSKDQKDKAVAEAEKQYKETYAQILQMRDGAGELTADMAARMIADAEKQRKDTVRNAEDMHQKVVTEAQKQAEEHIANVNWETGEVLSKWELTKNKAITIWELQGVAAKKLYNNMKDNVIESAETLKNSAIEKYESLKSGALDKFEELKNKGTEKIVDLGRKIVSPIEEAKNKISEKVDAIKGFFDNMELKLPSIKLPKLPEFHLTGEFSLMPPSVPKLDVTWNAKGALFTRPTIFNTPLGLQGFGEAGPEAALPLNDAVLGKIGEMIVRATPGFSGQQANSQIYQDTFQSSIVIQAPASSSPSDLARKALQAQRQMAIEWRR</sequence>
<dbReference type="AlphaFoldDB" id="A0A5D4RFA4"/>
<keyword evidence="3" id="KW-0472">Membrane</keyword>
<keyword evidence="3" id="KW-0812">Transmembrane</keyword>
<feature type="transmembrane region" description="Helical" evidence="3">
    <location>
        <begin position="680"/>
        <end position="707"/>
    </location>
</feature>
<dbReference type="SUPFAM" id="SSF58104">
    <property type="entry name" value="Methyl-accepting chemotaxis protein (MCP) signaling domain"/>
    <property type="match status" value="1"/>
</dbReference>
<comment type="caution">
    <text evidence="5">The sequence shown here is derived from an EMBL/GenBank/DDBJ whole genome shotgun (WGS) entry which is preliminary data.</text>
</comment>
<organism evidence="5 6">
    <name type="scientific">Bacillus infantis</name>
    <dbReference type="NCBI Taxonomy" id="324767"/>
    <lineage>
        <taxon>Bacteria</taxon>
        <taxon>Bacillati</taxon>
        <taxon>Bacillota</taxon>
        <taxon>Bacilli</taxon>
        <taxon>Bacillales</taxon>
        <taxon>Bacillaceae</taxon>
        <taxon>Bacillus</taxon>
    </lineage>
</organism>
<dbReference type="RefSeq" id="WP_148973914.1">
    <property type="nucleotide sequence ID" value="NZ_VTER01000003.1"/>
</dbReference>
<feature type="transmembrane region" description="Helical" evidence="3">
    <location>
        <begin position="622"/>
        <end position="643"/>
    </location>
</feature>
<feature type="coiled-coil region" evidence="2">
    <location>
        <begin position="215"/>
        <end position="242"/>
    </location>
</feature>
<feature type="coiled-coil region" evidence="2">
    <location>
        <begin position="893"/>
        <end position="964"/>
    </location>
</feature>
<evidence type="ECO:0000256" key="2">
    <source>
        <dbReference type="SAM" id="Coils"/>
    </source>
</evidence>
<evidence type="ECO:0000256" key="3">
    <source>
        <dbReference type="SAM" id="Phobius"/>
    </source>
</evidence>
<feature type="coiled-coil region" evidence="2">
    <location>
        <begin position="64"/>
        <end position="126"/>
    </location>
</feature>
<dbReference type="PANTHER" id="PTHR37813:SF1">
    <property type="entry name" value="FELS-2 PROPHAGE PROTEIN"/>
    <property type="match status" value="1"/>
</dbReference>
<evidence type="ECO:0000256" key="1">
    <source>
        <dbReference type="ARBA" id="ARBA00022612"/>
    </source>
</evidence>
<dbReference type="Proteomes" id="UP000322139">
    <property type="component" value="Unassembled WGS sequence"/>
</dbReference>
<proteinExistence type="predicted"/>
<evidence type="ECO:0000313" key="6">
    <source>
        <dbReference type="Proteomes" id="UP000322139"/>
    </source>
</evidence>
<dbReference type="Pfam" id="PF10145">
    <property type="entry name" value="PhageMin_Tail"/>
    <property type="match status" value="1"/>
</dbReference>